<dbReference type="PANTHER" id="PTHR47829">
    <property type="entry name" value="HYDROLASE, PUTATIVE (AFU_ORTHOLOGUE AFUA_1G12880)-RELATED"/>
    <property type="match status" value="1"/>
</dbReference>
<dbReference type="InterPro" id="IPR002575">
    <property type="entry name" value="Aminoglycoside_PTrfase"/>
</dbReference>
<dbReference type="STRING" id="356660.SAMN05444336_10148"/>
<dbReference type="Gene3D" id="3.30.200.20">
    <property type="entry name" value="Phosphorylase Kinase, domain 1"/>
    <property type="match status" value="1"/>
</dbReference>
<dbReference type="CDD" id="cd05154">
    <property type="entry name" value="ACAD10_11_N-like"/>
    <property type="match status" value="1"/>
</dbReference>
<dbReference type="PANTHER" id="PTHR47829:SF1">
    <property type="entry name" value="HAD FAMILY PHOSPHATASE"/>
    <property type="match status" value="1"/>
</dbReference>
<dbReference type="InterPro" id="IPR052898">
    <property type="entry name" value="ACAD10-like"/>
</dbReference>
<dbReference type="SUPFAM" id="SSF56112">
    <property type="entry name" value="Protein kinase-like (PK-like)"/>
    <property type="match status" value="1"/>
</dbReference>
<accession>A0A1H2QGI7</accession>
<gene>
    <name evidence="2" type="ORF">SAMN05444336_10148</name>
</gene>
<dbReference type="InterPro" id="IPR011009">
    <property type="entry name" value="Kinase-like_dom_sf"/>
</dbReference>
<evidence type="ECO:0000259" key="1">
    <source>
        <dbReference type="Pfam" id="PF01636"/>
    </source>
</evidence>
<keyword evidence="3" id="KW-1185">Reference proteome</keyword>
<protein>
    <submittedName>
        <fullName evidence="2">Predicted kinase, aminoglycoside phosphotransferase (APT) family</fullName>
    </submittedName>
</protein>
<reference evidence="2 3" key="1">
    <citation type="submission" date="2016-10" db="EMBL/GenBank/DDBJ databases">
        <authorList>
            <person name="de Groot N.N."/>
        </authorList>
    </citation>
    <scope>NUCLEOTIDE SEQUENCE [LARGE SCALE GENOMIC DNA]</scope>
    <source>
        <strain evidence="2 3">DSM 17890</strain>
    </source>
</reference>
<keyword evidence="2" id="KW-0808">Transferase</keyword>
<dbReference type="Pfam" id="PF01636">
    <property type="entry name" value="APH"/>
    <property type="match status" value="1"/>
</dbReference>
<sequence length="357" mass="38312">MTHAVAQVGKVSGGEVAGVDLARLAGWMDLQGLGEGRIEDARPLAGGTQNVLIRFRRSGRDYVLRRPPPVPRENSNRTMEREARVLAALAEAPVPHPRLIAACADPAPLGVAFYLMEPVEGFNAVAGLPALHRGDPAIRRRMGFALVEGAAALHAVDPVAAGLSDFGRPEGYLERQADRWLAQLDDYARHAAWPGRAGLPGVDRVADWLRANLPPASAPGILHGDYQFANVMYRPDSGELAAIVDWELATLGDPLVDLGWIVACYPGSGGPELPVLKVEPWDGFPTADELVARYGEISPRPLDHIRWYVALACFRLAIILEGTYARACEGRAPKATGDLLHATAVALLGRALHRIGG</sequence>
<proteinExistence type="predicted"/>
<organism evidence="2 3">
    <name type="scientific">Albimonas donghaensis</name>
    <dbReference type="NCBI Taxonomy" id="356660"/>
    <lineage>
        <taxon>Bacteria</taxon>
        <taxon>Pseudomonadati</taxon>
        <taxon>Pseudomonadota</taxon>
        <taxon>Alphaproteobacteria</taxon>
        <taxon>Rhodobacterales</taxon>
        <taxon>Paracoccaceae</taxon>
        <taxon>Albimonas</taxon>
    </lineage>
</organism>
<feature type="domain" description="Aminoglycoside phosphotransferase" evidence="1">
    <location>
        <begin position="41"/>
        <end position="270"/>
    </location>
</feature>
<dbReference type="RefSeq" id="WP_245710312.1">
    <property type="nucleotide sequence ID" value="NZ_FNMZ01000001.1"/>
</dbReference>
<dbReference type="GO" id="GO:0016301">
    <property type="term" value="F:kinase activity"/>
    <property type="evidence" value="ECO:0007669"/>
    <property type="project" value="UniProtKB-KW"/>
</dbReference>
<dbReference type="EMBL" id="FNMZ01000001">
    <property type="protein sequence ID" value="SDW06347.1"/>
    <property type="molecule type" value="Genomic_DNA"/>
</dbReference>
<dbReference type="InterPro" id="IPR041726">
    <property type="entry name" value="ACAD10_11_N"/>
</dbReference>
<name>A0A1H2QGI7_9RHOB</name>
<dbReference type="Gene3D" id="3.90.1200.10">
    <property type="match status" value="1"/>
</dbReference>
<evidence type="ECO:0000313" key="2">
    <source>
        <dbReference type="EMBL" id="SDW06347.1"/>
    </source>
</evidence>
<dbReference type="Proteomes" id="UP000199118">
    <property type="component" value="Unassembled WGS sequence"/>
</dbReference>
<dbReference type="AlphaFoldDB" id="A0A1H2QGI7"/>
<evidence type="ECO:0000313" key="3">
    <source>
        <dbReference type="Proteomes" id="UP000199118"/>
    </source>
</evidence>
<keyword evidence="2" id="KW-0418">Kinase</keyword>